<name>A0A916WVG2_9MICO</name>
<organism evidence="2 3">
    <name type="scientific">Flexivirga endophytica</name>
    <dbReference type="NCBI Taxonomy" id="1849103"/>
    <lineage>
        <taxon>Bacteria</taxon>
        <taxon>Bacillati</taxon>
        <taxon>Actinomycetota</taxon>
        <taxon>Actinomycetes</taxon>
        <taxon>Micrococcales</taxon>
        <taxon>Dermacoccaceae</taxon>
        <taxon>Flexivirga</taxon>
    </lineage>
</organism>
<sequence length="167" mass="18402">MQSLTDAAIRGAFINTTKRESRDAILPDLDTIEWDQIDVLGWRDRKKDNTGYAVVELAGTPVGVRFTTARLPGARRKALCSWCQDVIVSDDVTMYVARRGGAAGRKGDTIGTLICSDFGCNRNVRRKPTLTEVGSADEQDRLNLIGQRIDGLRERSAGFVRQVLATC</sequence>
<accession>A0A916WVG2</accession>
<dbReference type="RefSeq" id="WP_188837649.1">
    <property type="nucleotide sequence ID" value="NZ_BMHI01000004.1"/>
</dbReference>
<reference evidence="2" key="2">
    <citation type="submission" date="2020-09" db="EMBL/GenBank/DDBJ databases">
        <authorList>
            <person name="Sun Q."/>
            <person name="Zhou Y."/>
        </authorList>
    </citation>
    <scope>NUCLEOTIDE SEQUENCE</scope>
    <source>
        <strain evidence="2">CGMCC 1.15085</strain>
    </source>
</reference>
<reference evidence="2" key="1">
    <citation type="journal article" date="2014" name="Int. J. Syst. Evol. Microbiol.">
        <title>Complete genome sequence of Corynebacterium casei LMG S-19264T (=DSM 44701T), isolated from a smear-ripened cheese.</title>
        <authorList>
            <consortium name="US DOE Joint Genome Institute (JGI-PGF)"/>
            <person name="Walter F."/>
            <person name="Albersmeier A."/>
            <person name="Kalinowski J."/>
            <person name="Ruckert C."/>
        </authorList>
    </citation>
    <scope>NUCLEOTIDE SEQUENCE</scope>
    <source>
        <strain evidence="2">CGMCC 1.15085</strain>
    </source>
</reference>
<keyword evidence="3" id="KW-1185">Reference proteome</keyword>
<dbReference type="EMBL" id="BMHI01000004">
    <property type="protein sequence ID" value="GGB35794.1"/>
    <property type="molecule type" value="Genomic_DNA"/>
</dbReference>
<evidence type="ECO:0000313" key="2">
    <source>
        <dbReference type="EMBL" id="GGB35794.1"/>
    </source>
</evidence>
<dbReference type="Pfam" id="PF16571">
    <property type="entry name" value="FBP_C"/>
    <property type="match status" value="1"/>
</dbReference>
<feature type="domain" description="Elongation factor G-binding protein C-terminal treble-clef zinc-finger" evidence="1">
    <location>
        <begin position="9"/>
        <end position="163"/>
    </location>
</feature>
<dbReference type="Proteomes" id="UP000636793">
    <property type="component" value="Unassembled WGS sequence"/>
</dbReference>
<evidence type="ECO:0000313" key="3">
    <source>
        <dbReference type="Proteomes" id="UP000636793"/>
    </source>
</evidence>
<comment type="caution">
    <text evidence="2">The sequence shown here is derived from an EMBL/GenBank/DDBJ whole genome shotgun (WGS) entry which is preliminary data.</text>
</comment>
<proteinExistence type="predicted"/>
<protein>
    <recommendedName>
        <fullName evidence="1">Elongation factor G-binding protein C-terminal treble-clef zinc-finger domain-containing protein</fullName>
    </recommendedName>
</protein>
<dbReference type="InterPro" id="IPR032330">
    <property type="entry name" value="EF-G-binding_C"/>
</dbReference>
<evidence type="ECO:0000259" key="1">
    <source>
        <dbReference type="Pfam" id="PF16571"/>
    </source>
</evidence>
<gene>
    <name evidence="2" type="ORF">GCM10011492_28100</name>
</gene>
<dbReference type="AlphaFoldDB" id="A0A916WVG2"/>